<dbReference type="EMBL" id="BAABGY010000011">
    <property type="protein sequence ID" value="GAA4338054.1"/>
    <property type="molecule type" value="Genomic_DNA"/>
</dbReference>
<feature type="domain" description="Lipocalin-like" evidence="2">
    <location>
        <begin position="26"/>
        <end position="104"/>
    </location>
</feature>
<feature type="signal peptide" evidence="1">
    <location>
        <begin position="1"/>
        <end position="25"/>
    </location>
</feature>
<sequence>MRNLLMAAAAGLLLASCETAQNANALVGTWSGAEWLVDGKQVPARNAAATSFTFAEDGNYTYTNEGVVEKGLWKIQDDKLYTTPAGQTEMMVKIARVTKDSLVFDMNRGGLPETLTLVRK</sequence>
<evidence type="ECO:0000313" key="3">
    <source>
        <dbReference type="EMBL" id="GAA4338054.1"/>
    </source>
</evidence>
<keyword evidence="1" id="KW-0732">Signal</keyword>
<reference evidence="4" key="1">
    <citation type="journal article" date="2019" name="Int. J. Syst. Evol. Microbiol.">
        <title>The Global Catalogue of Microorganisms (GCM) 10K type strain sequencing project: providing services to taxonomists for standard genome sequencing and annotation.</title>
        <authorList>
            <consortium name="The Broad Institute Genomics Platform"/>
            <consortium name="The Broad Institute Genome Sequencing Center for Infectious Disease"/>
            <person name="Wu L."/>
            <person name="Ma J."/>
        </authorList>
    </citation>
    <scope>NUCLEOTIDE SEQUENCE [LARGE SCALE GENOMIC DNA]</scope>
    <source>
        <strain evidence="4">JCM 17919</strain>
    </source>
</reference>
<dbReference type="Proteomes" id="UP001501725">
    <property type="component" value="Unassembled WGS sequence"/>
</dbReference>
<accession>A0ABP8HDZ0</accession>
<proteinExistence type="predicted"/>
<dbReference type="RefSeq" id="WP_345257011.1">
    <property type="nucleotide sequence ID" value="NZ_BAABGY010000011.1"/>
</dbReference>
<feature type="chain" id="PRO_5046494522" description="Lipocalin-like domain-containing protein" evidence="1">
    <location>
        <begin position="26"/>
        <end position="120"/>
    </location>
</feature>
<name>A0ABP8HDZ0_9BACT</name>
<evidence type="ECO:0000256" key="1">
    <source>
        <dbReference type="SAM" id="SignalP"/>
    </source>
</evidence>
<keyword evidence="4" id="KW-1185">Reference proteome</keyword>
<organism evidence="3 4">
    <name type="scientific">Flaviaesturariibacter amylovorans</name>
    <dbReference type="NCBI Taxonomy" id="1084520"/>
    <lineage>
        <taxon>Bacteria</taxon>
        <taxon>Pseudomonadati</taxon>
        <taxon>Bacteroidota</taxon>
        <taxon>Chitinophagia</taxon>
        <taxon>Chitinophagales</taxon>
        <taxon>Chitinophagaceae</taxon>
        <taxon>Flaviaestuariibacter</taxon>
    </lineage>
</organism>
<dbReference type="PROSITE" id="PS51257">
    <property type="entry name" value="PROKAR_LIPOPROTEIN"/>
    <property type="match status" value="1"/>
</dbReference>
<evidence type="ECO:0000259" key="2">
    <source>
        <dbReference type="Pfam" id="PF13648"/>
    </source>
</evidence>
<dbReference type="InterPro" id="IPR024311">
    <property type="entry name" value="Lipocalin-like"/>
</dbReference>
<gene>
    <name evidence="3" type="ORF">GCM10023184_34230</name>
</gene>
<protein>
    <recommendedName>
        <fullName evidence="2">Lipocalin-like domain-containing protein</fullName>
    </recommendedName>
</protein>
<dbReference type="Pfam" id="PF13648">
    <property type="entry name" value="Lipocalin_4"/>
    <property type="match status" value="1"/>
</dbReference>
<evidence type="ECO:0000313" key="4">
    <source>
        <dbReference type="Proteomes" id="UP001501725"/>
    </source>
</evidence>
<comment type="caution">
    <text evidence="3">The sequence shown here is derived from an EMBL/GenBank/DDBJ whole genome shotgun (WGS) entry which is preliminary data.</text>
</comment>